<accession>A0A1I0IRS6</accession>
<dbReference type="Proteomes" id="UP000198697">
    <property type="component" value="Unassembled WGS sequence"/>
</dbReference>
<protein>
    <submittedName>
        <fullName evidence="1">Uncharacterized protein</fullName>
    </submittedName>
</protein>
<name>A0A1I0IRS6_9BACT</name>
<reference evidence="2" key="1">
    <citation type="submission" date="2016-10" db="EMBL/GenBank/DDBJ databases">
        <authorList>
            <person name="Varghese N."/>
            <person name="Submissions S."/>
        </authorList>
    </citation>
    <scope>NUCLEOTIDE SEQUENCE [LARGE SCALE GENOMIC DNA]</scope>
    <source>
        <strain evidence="2">DSM 15310</strain>
    </source>
</reference>
<evidence type="ECO:0000313" key="2">
    <source>
        <dbReference type="Proteomes" id="UP000198697"/>
    </source>
</evidence>
<dbReference type="STRING" id="82805.SAMN04487998_3439"/>
<proteinExistence type="predicted"/>
<dbReference type="AlphaFoldDB" id="A0A1I0IRS6"/>
<gene>
    <name evidence="1" type="ORF">SAMN04487998_3439</name>
</gene>
<organism evidence="1 2">
    <name type="scientific">Hymenobacter actinosclerus</name>
    <dbReference type="NCBI Taxonomy" id="82805"/>
    <lineage>
        <taxon>Bacteria</taxon>
        <taxon>Pseudomonadati</taxon>
        <taxon>Bacteroidota</taxon>
        <taxon>Cytophagia</taxon>
        <taxon>Cytophagales</taxon>
        <taxon>Hymenobacteraceae</taxon>
        <taxon>Hymenobacter</taxon>
    </lineage>
</organism>
<sequence length="98" mass="11098">MMTPPRFTSATKLYEFLEPIDFAEFWVCVTDLTDFTPIYLKGSSLGDVLYKMEVALSVAKLLAPCRFSLQTLSRTDALDTLSQLVAEERFVKLNLLIV</sequence>
<dbReference type="EMBL" id="FOHS01000005">
    <property type="protein sequence ID" value="SET99224.1"/>
    <property type="molecule type" value="Genomic_DNA"/>
</dbReference>
<evidence type="ECO:0000313" key="1">
    <source>
        <dbReference type="EMBL" id="SET99224.1"/>
    </source>
</evidence>
<keyword evidence="2" id="KW-1185">Reference proteome</keyword>